<proteinExistence type="predicted"/>
<dbReference type="InterPro" id="IPR000595">
    <property type="entry name" value="cNMP-bd_dom"/>
</dbReference>
<feature type="transmembrane region" description="Helical" evidence="12">
    <location>
        <begin position="227"/>
        <end position="247"/>
    </location>
</feature>
<feature type="compositionally biased region" description="Polar residues" evidence="11">
    <location>
        <begin position="988"/>
        <end position="1002"/>
    </location>
</feature>
<evidence type="ECO:0000256" key="4">
    <source>
        <dbReference type="ARBA" id="ARBA00022692"/>
    </source>
</evidence>
<comment type="caution">
    <text evidence="14">The sequence shown here is derived from an EMBL/GenBank/DDBJ whole genome shotgun (WGS) entry which is preliminary data.</text>
</comment>
<keyword evidence="4 12" id="KW-0812">Transmembrane</keyword>
<dbReference type="SUPFAM" id="SSF51206">
    <property type="entry name" value="cAMP-binding domain-like"/>
    <property type="match status" value="1"/>
</dbReference>
<gene>
    <name evidence="14" type="ORF">TeGR_g7785</name>
</gene>
<accession>A0ABQ6M4M8</accession>
<dbReference type="Gene3D" id="6.10.140.1330">
    <property type="match status" value="1"/>
</dbReference>
<feature type="region of interest" description="Disordered" evidence="11">
    <location>
        <begin position="1103"/>
        <end position="1157"/>
    </location>
</feature>
<dbReference type="SUPFAM" id="SSF81324">
    <property type="entry name" value="Voltage-gated potassium channels"/>
    <property type="match status" value="1"/>
</dbReference>
<reference evidence="14 15" key="1">
    <citation type="journal article" date="2023" name="Commun. Biol.">
        <title>Genome analysis of Parmales, the sister group of diatoms, reveals the evolutionary specialization of diatoms from phago-mixotrophs to photoautotrophs.</title>
        <authorList>
            <person name="Ban H."/>
            <person name="Sato S."/>
            <person name="Yoshikawa S."/>
            <person name="Yamada K."/>
            <person name="Nakamura Y."/>
            <person name="Ichinomiya M."/>
            <person name="Sato N."/>
            <person name="Blanc-Mathieu R."/>
            <person name="Endo H."/>
            <person name="Kuwata A."/>
            <person name="Ogata H."/>
        </authorList>
    </citation>
    <scope>NUCLEOTIDE SEQUENCE [LARGE SCALE GENOMIC DNA]</scope>
</reference>
<dbReference type="InterPro" id="IPR027359">
    <property type="entry name" value="Volt_channel_dom_sf"/>
</dbReference>
<feature type="transmembrane region" description="Helical" evidence="12">
    <location>
        <begin position="151"/>
        <end position="171"/>
    </location>
</feature>
<dbReference type="Pfam" id="PF00999">
    <property type="entry name" value="Na_H_Exchanger"/>
    <property type="match status" value="1"/>
</dbReference>
<evidence type="ECO:0000256" key="6">
    <source>
        <dbReference type="ARBA" id="ARBA00023053"/>
    </source>
</evidence>
<sequence length="1157" mass="128705">GVILSATDPVAVVALLKELGVKSSLSTSIEGESLFNDGTALVIFLIVVKIVEGDVSADFLDYLSSFLVMSVGGMVWGIVFGNIIIFWLGLIFNDALSEITITMASAYLCFYVAERILGVSGVIAVVAYGLYFGSSGKTRVSPEVAHFLEEFWELLAFFGNTLIFVVAGIVIMNRLESKIFMDPTNVGNLFLVWIMCNVIRGVVVTLAFYFMNLFLKGEDKLLAKDQVVGWWGGLRGAVGLALAMMIFDNDCIAPEIRDLSLFYMSGLVIFTVIFHSLTMPKLVSLVGLDRTQASRQMVFDQAMRSLREAGARQEALLRADHVFDAAIWEEVRKYYFEVPEAKITEENVQNAATTMAEQELQKISLEAKEARRRVLLICKKSYWKQFQDGLLSTHSVKYLMHHTDLCIDNDCQLVDWQTYQKLLTFNSSINTERKAEQGIEIDATASTKTKILKRLDSIPAICLVLVIVFVACTWSILLGDGESPPSYRAFEYLSTVFFCVELGVRLYCLGDYHSFLADPYTVMDAIVVFLDLLLLLTNDLLEGASGFTKGLRVVRFVRLVRLFRVARLAKKIQDTNVEATNDTKSLWDKSEGFAKSYKRRILYSQLQHGYDVASGFKIAREEALDLMSGLLGSATRFRHIRDGIEKDMKSVRSSLLDMQRLYSEIASSITTGIAARTVLNKQRHAIHELYHEGMLEKGETEKMLGSVEYQMKRLQYNPPVISMPAKEDLLRQIPWLECLDAKEMASVVDSFVDSTFTRGDVLMKQDDTDDTVYVLARGTVVVELETQLGEKLELDELGMGSVFGEIAWALRSARGASIIATSPGLLFNIAGSKLREIADNNRDLSDRLWDTCGRRLSENIFANQLEHQNKSRRQIRDIVHDMELFTVKPENKRVEFRSKAHVMLLTGVGIQNSREHGPLMSEGPEIIKPADSDLDFFTVDFTTGCKFMAEPYNVAIRKDAKKGQKGGALPGARNTRMIGVAGMESANHFGQKNQRQSTSKKLMSQAAGVDNIVGKRSKSGRLGRDSDGNVVGVPLDGGEPVMSNRSSSNDGDHQNQGMLVFQNGDIVAEGDMEDDDEIEDQKPAAGGMASGIAMGEIGPERGRRTSFGNQLHGKLEISKRYKEPSLTPTNKEERSIGRAMVRQMSMSEKGAGPKDET</sequence>
<dbReference type="SMART" id="SM00100">
    <property type="entry name" value="cNMP"/>
    <property type="match status" value="1"/>
</dbReference>
<evidence type="ECO:0000256" key="12">
    <source>
        <dbReference type="SAM" id="Phobius"/>
    </source>
</evidence>
<keyword evidence="6" id="KW-0915">Sodium</keyword>
<keyword evidence="2" id="KW-0813">Transport</keyword>
<dbReference type="Pfam" id="PF00520">
    <property type="entry name" value="Ion_trans"/>
    <property type="match status" value="1"/>
</dbReference>
<dbReference type="PANTHER" id="PTHR10110">
    <property type="entry name" value="SODIUM/HYDROGEN EXCHANGER"/>
    <property type="match status" value="1"/>
</dbReference>
<keyword evidence="9" id="KW-0739">Sodium transport</keyword>
<evidence type="ECO:0000256" key="2">
    <source>
        <dbReference type="ARBA" id="ARBA00022448"/>
    </source>
</evidence>
<evidence type="ECO:0000256" key="7">
    <source>
        <dbReference type="ARBA" id="ARBA00023065"/>
    </source>
</evidence>
<evidence type="ECO:0000313" key="15">
    <source>
        <dbReference type="Proteomes" id="UP001165060"/>
    </source>
</evidence>
<feature type="coiled-coil region" evidence="10">
    <location>
        <begin position="341"/>
        <end position="373"/>
    </location>
</feature>
<keyword evidence="3" id="KW-1003">Cell membrane</keyword>
<evidence type="ECO:0000256" key="9">
    <source>
        <dbReference type="ARBA" id="ARBA00023201"/>
    </source>
</evidence>
<dbReference type="PROSITE" id="PS50042">
    <property type="entry name" value="CNMP_BINDING_3"/>
    <property type="match status" value="1"/>
</dbReference>
<organism evidence="14 15">
    <name type="scientific">Tetraparma gracilis</name>
    <dbReference type="NCBI Taxonomy" id="2962635"/>
    <lineage>
        <taxon>Eukaryota</taxon>
        <taxon>Sar</taxon>
        <taxon>Stramenopiles</taxon>
        <taxon>Ochrophyta</taxon>
        <taxon>Bolidophyceae</taxon>
        <taxon>Parmales</taxon>
        <taxon>Triparmaceae</taxon>
        <taxon>Tetraparma</taxon>
    </lineage>
</organism>
<evidence type="ECO:0000259" key="13">
    <source>
        <dbReference type="PROSITE" id="PS50042"/>
    </source>
</evidence>
<evidence type="ECO:0000256" key="11">
    <source>
        <dbReference type="SAM" id="MobiDB-lite"/>
    </source>
</evidence>
<dbReference type="EMBL" id="BRYB01001155">
    <property type="protein sequence ID" value="GMI19309.1"/>
    <property type="molecule type" value="Genomic_DNA"/>
</dbReference>
<dbReference type="CDD" id="cd00038">
    <property type="entry name" value="CAP_ED"/>
    <property type="match status" value="1"/>
</dbReference>
<feature type="compositionally biased region" description="Polar residues" evidence="11">
    <location>
        <begin position="1043"/>
        <end position="1055"/>
    </location>
</feature>
<feature type="non-terminal residue" evidence="14">
    <location>
        <position position="1"/>
    </location>
</feature>
<dbReference type="InterPro" id="IPR018422">
    <property type="entry name" value="Cation/H_exchanger_CPA1"/>
</dbReference>
<evidence type="ECO:0000313" key="14">
    <source>
        <dbReference type="EMBL" id="GMI19309.1"/>
    </source>
</evidence>
<feature type="transmembrane region" description="Helical" evidence="12">
    <location>
        <begin position="191"/>
        <end position="215"/>
    </location>
</feature>
<dbReference type="PANTHER" id="PTHR10110:SF86">
    <property type="entry name" value="SODIUM_HYDROGEN EXCHANGER 7"/>
    <property type="match status" value="1"/>
</dbReference>
<dbReference type="Gene3D" id="1.20.120.350">
    <property type="entry name" value="Voltage-gated potassium channels. Chain C"/>
    <property type="match status" value="1"/>
</dbReference>
<dbReference type="Gene3D" id="2.60.120.10">
    <property type="entry name" value="Jelly Rolls"/>
    <property type="match status" value="1"/>
</dbReference>
<feature type="transmembrane region" description="Helical" evidence="12">
    <location>
        <begin position="259"/>
        <end position="277"/>
    </location>
</feature>
<evidence type="ECO:0000256" key="1">
    <source>
        <dbReference type="ARBA" id="ARBA00004651"/>
    </source>
</evidence>
<protein>
    <recommendedName>
        <fullName evidence="13">Cyclic nucleotide-binding domain-containing protein</fullName>
    </recommendedName>
</protein>
<evidence type="ECO:0000256" key="5">
    <source>
        <dbReference type="ARBA" id="ARBA00022989"/>
    </source>
</evidence>
<dbReference type="Pfam" id="PF00027">
    <property type="entry name" value="cNMP_binding"/>
    <property type="match status" value="1"/>
</dbReference>
<evidence type="ECO:0000256" key="10">
    <source>
        <dbReference type="SAM" id="Coils"/>
    </source>
</evidence>
<evidence type="ECO:0000256" key="3">
    <source>
        <dbReference type="ARBA" id="ARBA00022475"/>
    </source>
</evidence>
<name>A0ABQ6M4M8_9STRA</name>
<keyword evidence="7" id="KW-0406">Ion transport</keyword>
<feature type="compositionally biased region" description="Basic and acidic residues" evidence="11">
    <location>
        <begin position="1113"/>
        <end position="1123"/>
    </location>
</feature>
<dbReference type="InterPro" id="IPR014710">
    <property type="entry name" value="RmlC-like_jellyroll"/>
</dbReference>
<dbReference type="InterPro" id="IPR006153">
    <property type="entry name" value="Cation/H_exchanger_TM"/>
</dbReference>
<feature type="transmembrane region" description="Helical" evidence="12">
    <location>
        <begin position="63"/>
        <end position="92"/>
    </location>
</feature>
<comment type="subcellular location">
    <subcellularLocation>
        <location evidence="1">Cell membrane</location>
        <topology evidence="1">Multi-pass membrane protein</topology>
    </subcellularLocation>
</comment>
<feature type="domain" description="Cyclic nucleotide-binding" evidence="13">
    <location>
        <begin position="735"/>
        <end position="855"/>
    </location>
</feature>
<dbReference type="InterPro" id="IPR005821">
    <property type="entry name" value="Ion_trans_dom"/>
</dbReference>
<keyword evidence="5 12" id="KW-1133">Transmembrane helix</keyword>
<dbReference type="InterPro" id="IPR018490">
    <property type="entry name" value="cNMP-bd_dom_sf"/>
</dbReference>
<dbReference type="Proteomes" id="UP001165060">
    <property type="component" value="Unassembled WGS sequence"/>
</dbReference>
<feature type="region of interest" description="Disordered" evidence="11">
    <location>
        <begin position="986"/>
        <end position="1055"/>
    </location>
</feature>
<keyword evidence="15" id="KW-1185">Reference proteome</keyword>
<evidence type="ECO:0000256" key="8">
    <source>
        <dbReference type="ARBA" id="ARBA00023136"/>
    </source>
</evidence>
<keyword evidence="10" id="KW-0175">Coiled coil</keyword>
<feature type="transmembrane region" description="Helical" evidence="12">
    <location>
        <begin position="104"/>
        <end position="131"/>
    </location>
</feature>
<keyword evidence="8 12" id="KW-0472">Membrane</keyword>